<dbReference type="InterPro" id="IPR009080">
    <property type="entry name" value="tRNAsynth_Ia_anticodon-bd"/>
</dbReference>
<accession>A0A553NZ08</accession>
<dbReference type="GO" id="GO:0004814">
    <property type="term" value="F:arginine-tRNA ligase activity"/>
    <property type="evidence" value="ECO:0007669"/>
    <property type="project" value="InterPro"/>
</dbReference>
<name>A0A553NZ08_TIGCA</name>
<dbReference type="Pfam" id="PF05746">
    <property type="entry name" value="DALR_1"/>
    <property type="match status" value="1"/>
</dbReference>
<dbReference type="STRING" id="6832.A0A553NZ08"/>
<dbReference type="GO" id="GO:0006420">
    <property type="term" value="P:arginyl-tRNA aminoacylation"/>
    <property type="evidence" value="ECO:0007669"/>
    <property type="project" value="InterPro"/>
</dbReference>
<dbReference type="GO" id="GO:0005524">
    <property type="term" value="F:ATP binding"/>
    <property type="evidence" value="ECO:0007669"/>
    <property type="project" value="InterPro"/>
</dbReference>
<dbReference type="PANTHER" id="PTHR16043:SF1">
    <property type="entry name" value="DALR ANTICODON-BINDING DOMAIN-CONTAINING PROTEIN 3"/>
    <property type="match status" value="1"/>
</dbReference>
<dbReference type="AlphaFoldDB" id="A0A553NZ08"/>
<dbReference type="EMBL" id="VCGU01000009">
    <property type="protein sequence ID" value="TRY70655.1"/>
    <property type="molecule type" value="Genomic_DNA"/>
</dbReference>
<dbReference type="Gene3D" id="1.10.730.10">
    <property type="entry name" value="Isoleucyl-tRNA Synthetase, Domain 1"/>
    <property type="match status" value="1"/>
</dbReference>
<dbReference type="Proteomes" id="UP000318571">
    <property type="component" value="Chromosome 9"/>
</dbReference>
<sequence length="390" mass="44361">MSLQEAVVRAFSSKDIADQLVIDKLVKLVNKTQSRDDFDVTVPLNDSTWQKCGGVGDIQLLDHKSASSKLPQHFQVKTWQVLPNRAFLTLERGPFVNWVFKRFKLPRGSKTEMKVINMELEKASNSTNLTSLRCSMVAQIASNLSIFSGAHKSTLKIGSSDRKYLKVDEKDLTCQIGAVVHPDTKKKIVDRTVSQVYDTLFNIQKNILMERSNPDMKSDQFSANDGHLTRANLTFQLMNSNPASSCLMKMEDCKEASFLLYNYTRIIHILRGFKNGPYPKLAEAESIDWSILDENEEWTLIFSYVSEYSRLIQSIGSDLAQGKLAIHRLCQFLIGLSNTFSRFYNRLPVLKEPRPNLLPLIFARIHLVQIVQKVLDHAFSLLQLEPVSNM</sequence>
<reference evidence="2 3" key="1">
    <citation type="journal article" date="2018" name="Nat. Ecol. Evol.">
        <title>Genomic signatures of mitonuclear coevolution across populations of Tigriopus californicus.</title>
        <authorList>
            <person name="Barreto F.S."/>
            <person name="Watson E.T."/>
            <person name="Lima T.G."/>
            <person name="Willett C.S."/>
            <person name="Edmands S."/>
            <person name="Li W."/>
            <person name="Burton R.S."/>
        </authorList>
    </citation>
    <scope>NUCLEOTIDE SEQUENCE [LARGE SCALE GENOMIC DNA]</scope>
    <source>
        <strain evidence="2 3">San Diego</strain>
    </source>
</reference>
<evidence type="ECO:0000313" key="3">
    <source>
        <dbReference type="Proteomes" id="UP000318571"/>
    </source>
</evidence>
<dbReference type="InterPro" id="IPR037380">
    <property type="entry name" value="DALRD3"/>
</dbReference>
<dbReference type="PANTHER" id="PTHR16043">
    <property type="entry name" value="DALRD3 PROTEIN"/>
    <property type="match status" value="1"/>
</dbReference>
<evidence type="ECO:0000259" key="1">
    <source>
        <dbReference type="SMART" id="SM00836"/>
    </source>
</evidence>
<dbReference type="GO" id="GO:0000049">
    <property type="term" value="F:tRNA binding"/>
    <property type="evidence" value="ECO:0007669"/>
    <property type="project" value="TreeGrafter"/>
</dbReference>
<gene>
    <name evidence="2" type="ORF">TCAL_02864</name>
</gene>
<dbReference type="SMART" id="SM00836">
    <property type="entry name" value="DALR_1"/>
    <property type="match status" value="1"/>
</dbReference>
<feature type="domain" description="DALR anticodon binding" evidence="1">
    <location>
        <begin position="259"/>
        <end position="390"/>
    </location>
</feature>
<protein>
    <recommendedName>
        <fullName evidence="1">DALR anticodon binding domain-containing protein</fullName>
    </recommendedName>
</protein>
<proteinExistence type="predicted"/>
<evidence type="ECO:0000313" key="2">
    <source>
        <dbReference type="EMBL" id="TRY70655.1"/>
    </source>
</evidence>
<comment type="caution">
    <text evidence="2">The sequence shown here is derived from an EMBL/GenBank/DDBJ whole genome shotgun (WGS) entry which is preliminary data.</text>
</comment>
<organism evidence="2 3">
    <name type="scientific">Tigriopus californicus</name>
    <name type="common">Marine copepod</name>
    <dbReference type="NCBI Taxonomy" id="6832"/>
    <lineage>
        <taxon>Eukaryota</taxon>
        <taxon>Metazoa</taxon>
        <taxon>Ecdysozoa</taxon>
        <taxon>Arthropoda</taxon>
        <taxon>Crustacea</taxon>
        <taxon>Multicrustacea</taxon>
        <taxon>Hexanauplia</taxon>
        <taxon>Copepoda</taxon>
        <taxon>Harpacticoida</taxon>
        <taxon>Harpacticidae</taxon>
        <taxon>Tigriopus</taxon>
    </lineage>
</organism>
<dbReference type="InterPro" id="IPR008909">
    <property type="entry name" value="DALR_anticod-bd"/>
</dbReference>
<dbReference type="SUPFAM" id="SSF47323">
    <property type="entry name" value="Anticodon-binding domain of a subclass of class I aminoacyl-tRNA synthetases"/>
    <property type="match status" value="1"/>
</dbReference>
<keyword evidence="3" id="KW-1185">Reference proteome</keyword>
<dbReference type="GO" id="GO:0106217">
    <property type="term" value="P:tRNA C3-cytosine methylation"/>
    <property type="evidence" value="ECO:0007669"/>
    <property type="project" value="TreeGrafter"/>
</dbReference>